<dbReference type="OrthoDB" id="124333at2759"/>
<dbReference type="HOGENOM" id="CLU_000384_17_1_1"/>
<sequence length="152" mass="17347">MVRAAGVDGPTGAVPLFTPILPPMIESVSHEALVRWKRKRRDYESKMQARCRVTGEDYEAVVQSIKDSFQPQLLDVFCDLQLNNDTLPDIKELFKRKLVINLRESDVNARLMDYYKTFNSIVDENGLTECFSGPNGTKENARRMSWSVNTCV</sequence>
<protein>
    <submittedName>
        <fullName evidence="1">Uncharacterized protein</fullName>
    </submittedName>
</protein>
<reference evidence="2" key="1">
    <citation type="journal article" date="2009" name="Nature">
        <title>Genome sequence and analysis of the Irish potato famine pathogen Phytophthora infestans.</title>
        <authorList>
            <consortium name="The Broad Institute Genome Sequencing Platform"/>
            <person name="Haas B.J."/>
            <person name="Kamoun S."/>
            <person name="Zody M.C."/>
            <person name="Jiang R.H."/>
            <person name="Handsaker R.E."/>
            <person name="Cano L.M."/>
            <person name="Grabherr M."/>
            <person name="Kodira C.D."/>
            <person name="Raffaele S."/>
            <person name="Torto-Alalibo T."/>
            <person name="Bozkurt T.O."/>
            <person name="Ah-Fong A.M."/>
            <person name="Alvarado L."/>
            <person name="Anderson V.L."/>
            <person name="Armstrong M.R."/>
            <person name="Avrova A."/>
            <person name="Baxter L."/>
            <person name="Beynon J."/>
            <person name="Boevink P.C."/>
            <person name="Bollmann S.R."/>
            <person name="Bos J.I."/>
            <person name="Bulone V."/>
            <person name="Cai G."/>
            <person name="Cakir C."/>
            <person name="Carrington J.C."/>
            <person name="Chawner M."/>
            <person name="Conti L."/>
            <person name="Costanzo S."/>
            <person name="Ewan R."/>
            <person name="Fahlgren N."/>
            <person name="Fischbach M.A."/>
            <person name="Fugelstad J."/>
            <person name="Gilroy E.M."/>
            <person name="Gnerre S."/>
            <person name="Green P.J."/>
            <person name="Grenville-Briggs L.J."/>
            <person name="Griffith J."/>
            <person name="Grunwald N.J."/>
            <person name="Horn K."/>
            <person name="Horner N.R."/>
            <person name="Hu C.H."/>
            <person name="Huitema E."/>
            <person name="Jeong D.H."/>
            <person name="Jones A.M."/>
            <person name="Jones J.D."/>
            <person name="Jones R.W."/>
            <person name="Karlsson E.K."/>
            <person name="Kunjeti S.G."/>
            <person name="Lamour K."/>
            <person name="Liu Z."/>
            <person name="Ma L."/>
            <person name="Maclean D."/>
            <person name="Chibucos M.C."/>
            <person name="McDonald H."/>
            <person name="McWalters J."/>
            <person name="Meijer H.J."/>
            <person name="Morgan W."/>
            <person name="Morris P.F."/>
            <person name="Munro C.A."/>
            <person name="O'Neill K."/>
            <person name="Ospina-Giraldo M."/>
            <person name="Pinzon A."/>
            <person name="Pritchard L."/>
            <person name="Ramsahoye B."/>
            <person name="Ren Q."/>
            <person name="Restrepo S."/>
            <person name="Roy S."/>
            <person name="Sadanandom A."/>
            <person name="Savidor A."/>
            <person name="Schornack S."/>
            <person name="Schwartz D.C."/>
            <person name="Schumann U.D."/>
            <person name="Schwessinger B."/>
            <person name="Seyer L."/>
            <person name="Sharpe T."/>
            <person name="Silvar C."/>
            <person name="Song J."/>
            <person name="Studholme D.J."/>
            <person name="Sykes S."/>
            <person name="Thines M."/>
            <person name="van de Vondervoort P.J."/>
            <person name="Phuntumart V."/>
            <person name="Wawra S."/>
            <person name="Weide R."/>
            <person name="Win J."/>
            <person name="Young C."/>
            <person name="Zhou S."/>
            <person name="Fry W."/>
            <person name="Meyers B.C."/>
            <person name="van West P."/>
            <person name="Ristaino J."/>
            <person name="Govers F."/>
            <person name="Birch P.R."/>
            <person name="Whisson S.C."/>
            <person name="Judelson H.S."/>
            <person name="Nusbaum C."/>
        </authorList>
    </citation>
    <scope>NUCLEOTIDE SEQUENCE [LARGE SCALE GENOMIC DNA]</scope>
    <source>
        <strain evidence="2">T30-4</strain>
    </source>
</reference>
<accession>D0NP53</accession>
<dbReference type="EMBL" id="DS028150">
    <property type="protein sequence ID" value="EEY62395.1"/>
    <property type="molecule type" value="Genomic_DNA"/>
</dbReference>
<dbReference type="RefSeq" id="XP_002899031.1">
    <property type="nucleotide sequence ID" value="XM_002898985.1"/>
</dbReference>
<proteinExistence type="predicted"/>
<dbReference type="GeneID" id="9467949"/>
<dbReference type="KEGG" id="pif:PITG_14829"/>
<name>D0NP53_PHYIT</name>
<dbReference type="Proteomes" id="UP000006643">
    <property type="component" value="Unassembled WGS sequence"/>
</dbReference>
<evidence type="ECO:0000313" key="2">
    <source>
        <dbReference type="Proteomes" id="UP000006643"/>
    </source>
</evidence>
<dbReference type="OMA" id="FCEIEHI"/>
<keyword evidence="2" id="KW-1185">Reference proteome</keyword>
<evidence type="ECO:0000313" key="1">
    <source>
        <dbReference type="EMBL" id="EEY62395.1"/>
    </source>
</evidence>
<dbReference type="InParanoid" id="D0NP53"/>
<dbReference type="eggNOG" id="ENOG502RGJF">
    <property type="taxonomic scope" value="Eukaryota"/>
</dbReference>
<dbReference type="VEuPathDB" id="FungiDB:PITG_14829"/>
<dbReference type="AlphaFoldDB" id="D0NP53"/>
<organism evidence="1 2">
    <name type="scientific">Phytophthora infestans (strain T30-4)</name>
    <name type="common">Potato late blight agent</name>
    <dbReference type="NCBI Taxonomy" id="403677"/>
    <lineage>
        <taxon>Eukaryota</taxon>
        <taxon>Sar</taxon>
        <taxon>Stramenopiles</taxon>
        <taxon>Oomycota</taxon>
        <taxon>Peronosporomycetes</taxon>
        <taxon>Peronosporales</taxon>
        <taxon>Peronosporaceae</taxon>
        <taxon>Phytophthora</taxon>
    </lineage>
</organism>
<gene>
    <name evidence="1" type="ORF">PITG_14829</name>
</gene>